<name>A0A9N8YSN7_9GLOM</name>
<evidence type="ECO:0000313" key="3">
    <source>
        <dbReference type="EMBL" id="CAG8453396.1"/>
    </source>
</evidence>
<dbReference type="EMBL" id="CAJVPJ010000007">
    <property type="protein sequence ID" value="CAG8453396.1"/>
    <property type="molecule type" value="Genomic_DNA"/>
</dbReference>
<dbReference type="OrthoDB" id="2416378at2759"/>
<organism evidence="3 4">
    <name type="scientific">Paraglomus occultum</name>
    <dbReference type="NCBI Taxonomy" id="144539"/>
    <lineage>
        <taxon>Eukaryota</taxon>
        <taxon>Fungi</taxon>
        <taxon>Fungi incertae sedis</taxon>
        <taxon>Mucoromycota</taxon>
        <taxon>Glomeromycotina</taxon>
        <taxon>Glomeromycetes</taxon>
        <taxon>Paraglomerales</taxon>
        <taxon>Paraglomeraceae</taxon>
        <taxon>Paraglomus</taxon>
    </lineage>
</organism>
<evidence type="ECO:0000256" key="1">
    <source>
        <dbReference type="SAM" id="Coils"/>
    </source>
</evidence>
<sequence>MDELLLCNDLKGLRQANQELHDEIDRLAQSNRDYERRTYNLERDIVLREERIRYLEKELANTIELSIQEREELEKEISDLKKIVYYLKKEIEQKDKELTTRENQLAEFDIREKKLKTRIREISKSADRYLPFSLLNIELYEEDISELEEKILIMAWDIETITDRPGELPLPQYDGDECCQFLKKPSKLKDSSGYPKGTPKNEEMRKDLKKGKTLDECHAIARKWIHSILNICHI</sequence>
<protein>
    <submittedName>
        <fullName evidence="3">5645_t:CDS:1</fullName>
    </submittedName>
</protein>
<gene>
    <name evidence="3" type="ORF">POCULU_LOCUS155</name>
</gene>
<proteinExistence type="predicted"/>
<dbReference type="Proteomes" id="UP000789572">
    <property type="component" value="Unassembled WGS sequence"/>
</dbReference>
<accession>A0A9N8YSN7</accession>
<keyword evidence="4" id="KW-1185">Reference proteome</keyword>
<keyword evidence="1" id="KW-0175">Coiled coil</keyword>
<dbReference type="AlphaFoldDB" id="A0A9N8YSN7"/>
<evidence type="ECO:0000256" key="2">
    <source>
        <dbReference type="SAM" id="MobiDB-lite"/>
    </source>
</evidence>
<reference evidence="3" key="1">
    <citation type="submission" date="2021-06" db="EMBL/GenBank/DDBJ databases">
        <authorList>
            <person name="Kallberg Y."/>
            <person name="Tangrot J."/>
            <person name="Rosling A."/>
        </authorList>
    </citation>
    <scope>NUCLEOTIDE SEQUENCE</scope>
    <source>
        <strain evidence="3">IA702</strain>
    </source>
</reference>
<feature type="region of interest" description="Disordered" evidence="2">
    <location>
        <begin position="186"/>
        <end position="207"/>
    </location>
</feature>
<comment type="caution">
    <text evidence="3">The sequence shown here is derived from an EMBL/GenBank/DDBJ whole genome shotgun (WGS) entry which is preliminary data.</text>
</comment>
<evidence type="ECO:0000313" key="4">
    <source>
        <dbReference type="Proteomes" id="UP000789572"/>
    </source>
</evidence>
<feature type="coiled-coil region" evidence="1">
    <location>
        <begin position="10"/>
        <end position="90"/>
    </location>
</feature>